<gene>
    <name evidence="1" type="ORF">N7532_011952</name>
</gene>
<dbReference type="AlphaFoldDB" id="A0A9W9EJF0"/>
<sequence length="87" mass="9411">MAKQGSALIAKAIEIEEALGFDPIHSDRLAETRRLQYVSVCRQGPEVYSLVVARKKPASVSTEPSGLTLIEERAGLAPNGMTRYPGI</sequence>
<proteinExistence type="predicted"/>
<evidence type="ECO:0000313" key="1">
    <source>
        <dbReference type="EMBL" id="KAJ5082909.1"/>
    </source>
</evidence>
<dbReference type="RefSeq" id="XP_056469431.1">
    <property type="nucleotide sequence ID" value="XM_056624443.1"/>
</dbReference>
<reference evidence="1" key="2">
    <citation type="journal article" date="2023" name="IMA Fungus">
        <title>Comparative genomic study of the Penicillium genus elucidates a diverse pangenome and 15 lateral gene transfer events.</title>
        <authorList>
            <person name="Petersen C."/>
            <person name="Sorensen T."/>
            <person name="Nielsen M.R."/>
            <person name="Sondergaard T.E."/>
            <person name="Sorensen J.L."/>
            <person name="Fitzpatrick D.A."/>
            <person name="Frisvad J.C."/>
            <person name="Nielsen K.L."/>
        </authorList>
    </citation>
    <scope>NUCLEOTIDE SEQUENCE</scope>
    <source>
        <strain evidence="1">IBT 30761</strain>
    </source>
</reference>
<comment type="caution">
    <text evidence="1">The sequence shown here is derived from an EMBL/GenBank/DDBJ whole genome shotgun (WGS) entry which is preliminary data.</text>
</comment>
<dbReference type="GeneID" id="81363422"/>
<evidence type="ECO:0000313" key="2">
    <source>
        <dbReference type="Proteomes" id="UP001149074"/>
    </source>
</evidence>
<dbReference type="EMBL" id="JAPQKI010000011">
    <property type="protein sequence ID" value="KAJ5082909.1"/>
    <property type="molecule type" value="Genomic_DNA"/>
</dbReference>
<reference evidence="1" key="1">
    <citation type="submission" date="2022-11" db="EMBL/GenBank/DDBJ databases">
        <authorList>
            <person name="Petersen C."/>
        </authorList>
    </citation>
    <scope>NUCLEOTIDE SEQUENCE</scope>
    <source>
        <strain evidence="1">IBT 30761</strain>
    </source>
</reference>
<protein>
    <submittedName>
        <fullName evidence="1">Uncharacterized protein</fullName>
    </submittedName>
</protein>
<accession>A0A9W9EJF0</accession>
<keyword evidence="2" id="KW-1185">Reference proteome</keyword>
<name>A0A9W9EJF0_9EURO</name>
<dbReference type="Proteomes" id="UP001149074">
    <property type="component" value="Unassembled WGS sequence"/>
</dbReference>
<organism evidence="1 2">
    <name type="scientific">Penicillium argentinense</name>
    <dbReference type="NCBI Taxonomy" id="1131581"/>
    <lineage>
        <taxon>Eukaryota</taxon>
        <taxon>Fungi</taxon>
        <taxon>Dikarya</taxon>
        <taxon>Ascomycota</taxon>
        <taxon>Pezizomycotina</taxon>
        <taxon>Eurotiomycetes</taxon>
        <taxon>Eurotiomycetidae</taxon>
        <taxon>Eurotiales</taxon>
        <taxon>Aspergillaceae</taxon>
        <taxon>Penicillium</taxon>
    </lineage>
</organism>